<dbReference type="InterPro" id="IPR001611">
    <property type="entry name" value="Leu-rich_rpt"/>
</dbReference>
<accession>A0A1S3JZG7</accession>
<dbReference type="Pfam" id="PF01582">
    <property type="entry name" value="TIR"/>
    <property type="match status" value="1"/>
</dbReference>
<name>A0A1S3JZG7_LINAN</name>
<reference evidence="16" key="1">
    <citation type="submission" date="2025-08" db="UniProtKB">
        <authorList>
            <consortium name="RefSeq"/>
        </authorList>
    </citation>
    <scope>IDENTIFICATION</scope>
    <source>
        <tissue evidence="16">Gonads</tissue>
    </source>
</reference>
<keyword evidence="10 13" id="KW-0472">Membrane</keyword>
<evidence type="ECO:0000256" key="9">
    <source>
        <dbReference type="ARBA" id="ARBA00022989"/>
    </source>
</evidence>
<gene>
    <name evidence="16" type="primary">LOC106177242</name>
</gene>
<dbReference type="SMART" id="SM00369">
    <property type="entry name" value="LRR_TYP"/>
    <property type="match status" value="10"/>
</dbReference>
<evidence type="ECO:0000259" key="14">
    <source>
        <dbReference type="PROSITE" id="PS50104"/>
    </source>
</evidence>
<evidence type="ECO:0000256" key="1">
    <source>
        <dbReference type="ARBA" id="ARBA00004479"/>
    </source>
</evidence>
<dbReference type="PANTHER" id="PTHR24365">
    <property type="entry name" value="TOLL-LIKE RECEPTOR"/>
    <property type="match status" value="1"/>
</dbReference>
<feature type="transmembrane region" description="Helical" evidence="13">
    <location>
        <begin position="508"/>
        <end position="529"/>
    </location>
</feature>
<dbReference type="InterPro" id="IPR032675">
    <property type="entry name" value="LRR_dom_sf"/>
</dbReference>
<dbReference type="SUPFAM" id="SSF52200">
    <property type="entry name" value="Toll/Interleukin receptor TIR domain"/>
    <property type="match status" value="1"/>
</dbReference>
<evidence type="ECO:0000256" key="7">
    <source>
        <dbReference type="ARBA" id="ARBA00022737"/>
    </source>
</evidence>
<evidence type="ECO:0000256" key="12">
    <source>
        <dbReference type="ARBA" id="ARBA00023180"/>
    </source>
</evidence>
<dbReference type="RefSeq" id="XP_013415421.1">
    <property type="nucleotide sequence ID" value="XM_013559967.1"/>
</dbReference>
<dbReference type="Proteomes" id="UP000085678">
    <property type="component" value="Unplaced"/>
</dbReference>
<evidence type="ECO:0000256" key="2">
    <source>
        <dbReference type="ARBA" id="ARBA00009634"/>
    </source>
</evidence>
<dbReference type="InParanoid" id="A0A1S3JZG7"/>
<dbReference type="FunFam" id="3.40.50.10140:FF:000001">
    <property type="entry name" value="Toll-like receptor 2"/>
    <property type="match status" value="1"/>
</dbReference>
<dbReference type="PANTHER" id="PTHR24365:SF530">
    <property type="entry name" value="MSTPROX-RELATED"/>
    <property type="match status" value="1"/>
</dbReference>
<sequence>MQQYKDLPAMTINTTILAFALTLTGAAGFYCPPRCHCKSSLRQVECHNLNSTQVPHCDNTTLILILNDIWISSLRNDSFAGLSQLENLTLSSNTLSHAEKEAFEPLENILSIDLKGKMLYLDNLEPAFCHVSKTIQRLCLNRYKGRKTAEFQTPRSSLLRCLNGSDITELDLSYNSLHTLPDSFFSGLTKLQNLILRDNHIAFRKETFVGLNNLRLLDLRNNHLSQIPNFGNVTYPFCPNLLELHLAYNDISSLNSADFISLKYLQRLDIGWNLLTKFPNNMFEYMPELQFAFLQHQRNLKEIQDLAFASASLFHLDISINNFQFKDANSDVFSHAPHLQELYMSDNHLDKIDDAALEKLFRNLTKLRKLIISQTRLTHLPPKLFETKPFLRELQLGSNQLSSLDPVVFQSLFSLQMLYLENNLIRTIYESSLPPFVWKNLTKISLAENLFSCTCDNFWFRTWMDTTQTTIVALHQRNSYRCYEPKELAKSPFLDWHPSKAQCTPLPAWVIASAIGVSIMLFLALVTVVSHRYRWYIRYWCFTLRSRYKRLEPFENNGTFVFDAFVSYNCHDRHWVIQRLLPKLEYDAGFKLCLHDRDFIVGHDIVDNIVDALEVSRKTILVLSNNFAQSQWCQLEMTMAQHKLFDENKDILVLILLEDIKPENLSNRLTLLLRKQTYIEWPREEEGQDLFWERVKAALQKPYGHGTL</sequence>
<keyword evidence="6" id="KW-0732">Signal</keyword>
<evidence type="ECO:0000256" key="6">
    <source>
        <dbReference type="ARBA" id="ARBA00022729"/>
    </source>
</evidence>
<keyword evidence="15" id="KW-1185">Reference proteome</keyword>
<proteinExistence type="inferred from homology"/>
<dbReference type="GO" id="GO:0038023">
    <property type="term" value="F:signaling receptor activity"/>
    <property type="evidence" value="ECO:0007669"/>
    <property type="project" value="TreeGrafter"/>
</dbReference>
<dbReference type="InterPro" id="IPR000157">
    <property type="entry name" value="TIR_dom"/>
</dbReference>
<evidence type="ECO:0000256" key="11">
    <source>
        <dbReference type="ARBA" id="ARBA00023170"/>
    </source>
</evidence>
<keyword evidence="9 13" id="KW-1133">Transmembrane helix</keyword>
<dbReference type="OrthoDB" id="6155791at2759"/>
<dbReference type="SUPFAM" id="SSF52058">
    <property type="entry name" value="L domain-like"/>
    <property type="match status" value="2"/>
</dbReference>
<evidence type="ECO:0000256" key="4">
    <source>
        <dbReference type="ARBA" id="ARBA00022614"/>
    </source>
</evidence>
<evidence type="ECO:0000256" key="8">
    <source>
        <dbReference type="ARBA" id="ARBA00022859"/>
    </source>
</evidence>
<dbReference type="InterPro" id="IPR003591">
    <property type="entry name" value="Leu-rich_rpt_typical-subtyp"/>
</dbReference>
<keyword evidence="12" id="KW-0325">Glycoprotein</keyword>
<comment type="similarity">
    <text evidence="2">Belongs to the Toll-like receptor family.</text>
</comment>
<dbReference type="KEGG" id="lak:106177242"/>
<keyword evidence="5 13" id="KW-0812">Transmembrane</keyword>
<keyword evidence="4" id="KW-0433">Leucine-rich repeat</keyword>
<organism evidence="15 16">
    <name type="scientific">Lingula anatina</name>
    <name type="common">Brachiopod</name>
    <name type="synonym">Lingula unguis</name>
    <dbReference type="NCBI Taxonomy" id="7574"/>
    <lineage>
        <taxon>Eukaryota</taxon>
        <taxon>Metazoa</taxon>
        <taxon>Spiralia</taxon>
        <taxon>Lophotrochozoa</taxon>
        <taxon>Brachiopoda</taxon>
        <taxon>Linguliformea</taxon>
        <taxon>Lingulata</taxon>
        <taxon>Lingulida</taxon>
        <taxon>Linguloidea</taxon>
        <taxon>Lingulidae</taxon>
        <taxon>Lingula</taxon>
    </lineage>
</organism>
<dbReference type="FunCoup" id="A0A1S3JZG7">
    <property type="interactions" value="10"/>
</dbReference>
<dbReference type="GO" id="GO:0045087">
    <property type="term" value="P:innate immune response"/>
    <property type="evidence" value="ECO:0007669"/>
    <property type="project" value="UniProtKB-KW"/>
</dbReference>
<evidence type="ECO:0000313" key="16">
    <source>
        <dbReference type="RefSeq" id="XP_013415421.1"/>
    </source>
</evidence>
<feature type="domain" description="TIR" evidence="14">
    <location>
        <begin position="560"/>
        <end position="699"/>
    </location>
</feature>
<keyword evidence="7" id="KW-0677">Repeat</keyword>
<dbReference type="GO" id="GO:0005886">
    <property type="term" value="C:plasma membrane"/>
    <property type="evidence" value="ECO:0007669"/>
    <property type="project" value="TreeGrafter"/>
</dbReference>
<dbReference type="AlphaFoldDB" id="A0A1S3JZG7"/>
<dbReference type="GeneID" id="106177242"/>
<dbReference type="InterPro" id="IPR035897">
    <property type="entry name" value="Toll_tir_struct_dom_sf"/>
</dbReference>
<evidence type="ECO:0000256" key="3">
    <source>
        <dbReference type="ARBA" id="ARBA00022588"/>
    </source>
</evidence>
<protein>
    <submittedName>
        <fullName evidence="16">Toll-like receptor 13</fullName>
    </submittedName>
</protein>
<dbReference type="GO" id="GO:0007165">
    <property type="term" value="P:signal transduction"/>
    <property type="evidence" value="ECO:0007669"/>
    <property type="project" value="InterPro"/>
</dbReference>
<evidence type="ECO:0000256" key="10">
    <source>
        <dbReference type="ARBA" id="ARBA00023136"/>
    </source>
</evidence>
<dbReference type="PROSITE" id="PS51450">
    <property type="entry name" value="LRR"/>
    <property type="match status" value="3"/>
</dbReference>
<dbReference type="STRING" id="7574.A0A1S3JZG7"/>
<dbReference type="PROSITE" id="PS50104">
    <property type="entry name" value="TIR"/>
    <property type="match status" value="1"/>
</dbReference>
<dbReference type="PRINTS" id="PR01537">
    <property type="entry name" value="INTRLKN1R1F"/>
</dbReference>
<keyword evidence="8" id="KW-0391">Immunity</keyword>
<comment type="subcellular location">
    <subcellularLocation>
        <location evidence="1">Membrane</location>
        <topology evidence="1">Single-pass type I membrane protein</topology>
    </subcellularLocation>
</comment>
<evidence type="ECO:0000256" key="13">
    <source>
        <dbReference type="SAM" id="Phobius"/>
    </source>
</evidence>
<dbReference type="Gene3D" id="3.40.50.10140">
    <property type="entry name" value="Toll/interleukin-1 receptor homology (TIR) domain"/>
    <property type="match status" value="1"/>
</dbReference>
<evidence type="ECO:0000256" key="5">
    <source>
        <dbReference type="ARBA" id="ARBA00022692"/>
    </source>
</evidence>
<keyword evidence="11" id="KW-0675">Receptor</keyword>
<dbReference type="SMART" id="SM00255">
    <property type="entry name" value="TIR"/>
    <property type="match status" value="1"/>
</dbReference>
<evidence type="ECO:0000313" key="15">
    <source>
        <dbReference type="Proteomes" id="UP000085678"/>
    </source>
</evidence>
<dbReference type="Gene3D" id="3.80.10.10">
    <property type="entry name" value="Ribonuclease Inhibitor"/>
    <property type="match status" value="3"/>
</dbReference>
<keyword evidence="3" id="KW-0399">Innate immunity</keyword>
<dbReference type="Pfam" id="PF13855">
    <property type="entry name" value="LRR_8"/>
    <property type="match status" value="4"/>
</dbReference>